<gene>
    <name evidence="1" type="ORF">OWV82_006806</name>
</gene>
<organism evidence="1 2">
    <name type="scientific">Melia azedarach</name>
    <name type="common">Chinaberry tree</name>
    <dbReference type="NCBI Taxonomy" id="155640"/>
    <lineage>
        <taxon>Eukaryota</taxon>
        <taxon>Viridiplantae</taxon>
        <taxon>Streptophyta</taxon>
        <taxon>Embryophyta</taxon>
        <taxon>Tracheophyta</taxon>
        <taxon>Spermatophyta</taxon>
        <taxon>Magnoliopsida</taxon>
        <taxon>eudicotyledons</taxon>
        <taxon>Gunneridae</taxon>
        <taxon>Pentapetalae</taxon>
        <taxon>rosids</taxon>
        <taxon>malvids</taxon>
        <taxon>Sapindales</taxon>
        <taxon>Meliaceae</taxon>
        <taxon>Melia</taxon>
    </lineage>
</organism>
<comment type="caution">
    <text evidence="1">The sequence shown here is derived from an EMBL/GenBank/DDBJ whole genome shotgun (WGS) entry which is preliminary data.</text>
</comment>
<proteinExistence type="predicted"/>
<reference evidence="1 2" key="1">
    <citation type="journal article" date="2023" name="Science">
        <title>Complex scaffold remodeling in plant triterpene biosynthesis.</title>
        <authorList>
            <person name="De La Pena R."/>
            <person name="Hodgson H."/>
            <person name="Liu J.C."/>
            <person name="Stephenson M.J."/>
            <person name="Martin A.C."/>
            <person name="Owen C."/>
            <person name="Harkess A."/>
            <person name="Leebens-Mack J."/>
            <person name="Jimenez L.E."/>
            <person name="Osbourn A."/>
            <person name="Sattely E.S."/>
        </authorList>
    </citation>
    <scope>NUCLEOTIDE SEQUENCE [LARGE SCALE GENOMIC DNA]</scope>
    <source>
        <strain evidence="2">cv. JPN11</strain>
        <tissue evidence="1">Leaf</tissue>
    </source>
</reference>
<evidence type="ECO:0000313" key="2">
    <source>
        <dbReference type="Proteomes" id="UP001164539"/>
    </source>
</evidence>
<keyword evidence="2" id="KW-1185">Reference proteome</keyword>
<sequence>MFTLQLLPLLPLPSQTKTSRFSKVSMPTTFYSVSKDAECRRKPSSLQASKVEVSPEKIETFQSMESWARENILPILKPVEKSWQPQDFLPDPISDGFLEQVKELRERTKEIPDELFVILAGSMITEEALPTYQSHLSSMETFQDDETGLNKKAWAIWNKGWTAEENRHGDLLNKYLYLSGRVDAKQLEKTIQHLIGSGMDTGFGRNPYHLLIYTSYQERATFVCHANTAKLAMQRGDKTLALICGTIAADEKRHETAYSRIVGKVFEVDPDGMMIAFAKMMKINIKMPGNLMYDGHDLNLFQHFSNVTSRNGIYTAQDYIQILEHLVKIWNVEKLIGLSSEGQAAQDYVCGLPQKLRKIEERAQTRAKKAPKVPFSWICQREV</sequence>
<dbReference type="Proteomes" id="UP001164539">
    <property type="component" value="Chromosome 3"/>
</dbReference>
<evidence type="ECO:0000313" key="1">
    <source>
        <dbReference type="EMBL" id="KAJ4723429.1"/>
    </source>
</evidence>
<accession>A0ACC1YJ81</accession>
<name>A0ACC1YJ81_MELAZ</name>
<protein>
    <submittedName>
        <fullName evidence="1">Acyl-[acyl-carrier-protein] desaturase</fullName>
    </submittedName>
</protein>
<dbReference type="EMBL" id="CM051396">
    <property type="protein sequence ID" value="KAJ4723429.1"/>
    <property type="molecule type" value="Genomic_DNA"/>
</dbReference>